<dbReference type="Proteomes" id="UP000887566">
    <property type="component" value="Unplaced"/>
</dbReference>
<dbReference type="WBParaSite" id="PSAMB.scaffold4817size13455.g25252.t1">
    <property type="protein sequence ID" value="PSAMB.scaffold4817size13455.g25252.t1"/>
    <property type="gene ID" value="PSAMB.scaffold4817size13455.g25252"/>
</dbReference>
<keyword evidence="2" id="KW-1185">Reference proteome</keyword>
<reference evidence="3" key="1">
    <citation type="submission" date="2022-11" db="UniProtKB">
        <authorList>
            <consortium name="WormBaseParasite"/>
        </authorList>
    </citation>
    <scope>IDENTIFICATION</scope>
</reference>
<feature type="region of interest" description="Disordered" evidence="1">
    <location>
        <begin position="1"/>
        <end position="43"/>
    </location>
</feature>
<evidence type="ECO:0000313" key="2">
    <source>
        <dbReference type="Proteomes" id="UP000887566"/>
    </source>
</evidence>
<dbReference type="AlphaFoldDB" id="A0A914WQZ2"/>
<evidence type="ECO:0000256" key="1">
    <source>
        <dbReference type="SAM" id="MobiDB-lite"/>
    </source>
</evidence>
<evidence type="ECO:0000313" key="3">
    <source>
        <dbReference type="WBParaSite" id="PSAMB.scaffold4817size13455.g25252.t1"/>
    </source>
</evidence>
<organism evidence="2 3">
    <name type="scientific">Plectus sambesii</name>
    <dbReference type="NCBI Taxonomy" id="2011161"/>
    <lineage>
        <taxon>Eukaryota</taxon>
        <taxon>Metazoa</taxon>
        <taxon>Ecdysozoa</taxon>
        <taxon>Nematoda</taxon>
        <taxon>Chromadorea</taxon>
        <taxon>Plectida</taxon>
        <taxon>Plectina</taxon>
        <taxon>Plectoidea</taxon>
        <taxon>Plectidae</taxon>
        <taxon>Plectus</taxon>
    </lineage>
</organism>
<proteinExistence type="predicted"/>
<feature type="compositionally biased region" description="Polar residues" evidence="1">
    <location>
        <begin position="24"/>
        <end position="34"/>
    </location>
</feature>
<accession>A0A914WQZ2</accession>
<name>A0A914WQZ2_9BILA</name>
<protein>
    <submittedName>
        <fullName evidence="3">Uncharacterized protein</fullName>
    </submittedName>
</protein>
<sequence>MRTTNYGWASKTRGRQSGEAIAGATTTGNDNSRLTPFDRRRGGGSVRVSLRAIANNAPTRRGPMLLTSSWPKIAEENIIAQRLGNVDDVCGLVFPA</sequence>